<feature type="compositionally biased region" description="Basic residues" evidence="1">
    <location>
        <begin position="59"/>
        <end position="76"/>
    </location>
</feature>
<dbReference type="PANTHER" id="PTHR47510">
    <property type="entry name" value="REVERSE TRANSCRIPTASE DOMAIN-CONTAINING PROTEIN"/>
    <property type="match status" value="1"/>
</dbReference>
<sequence length="551" mass="61292">MYIPTTGHVYHRDILLQFRKPAGLSLTEGLLDTLCELRLLRTTSPKPAVSSNASSRGKEPRKRCARRQKRGKRGGVRKANASRPPVPSVLLANVCSLDNKLDSILLQRNTDRKFRDCCVFVFVETWLSVSVPDSAIQLPGLLAFRSDRDATLSGKTRGGGLCVYISTNWCSNAELVFKHCSPLVEFMTVRCRPFYMPSEFTAVYILAVYIPPSANATDALTELYRAITELQCAHPDCLFIVAGDFNHANQKKVLPKFKQYVDFPTRGNNMLDCVYCNITGAYRATPLPHLGQSDHSTVMLIPAYQPLVKRTKPIVKVTRSWPDGAISALQDCFDTTDWDMFKQANTTINTIDLEGYTSGVTGYISKCIDDVTTMKTITIRPNQKPWMNAEVRARLKARDAAYRSGEAGALKTARAELTRAIKTAKRSHSEKINNHFTNTKDSRHLGTIESILSSAITAWFGNCTAAERKALQRIVRTAECITGASLPSLPVIYSTQCLRKAASIVKDSTHPSHSVFSLLPSGRRYRSLNARTSRMGKSFFPQAIRLLNNPS</sequence>
<evidence type="ECO:0000313" key="2">
    <source>
        <dbReference type="EMBL" id="KAK0142227.1"/>
    </source>
</evidence>
<dbReference type="InterPro" id="IPR036691">
    <property type="entry name" value="Endo/exonu/phosph_ase_sf"/>
</dbReference>
<dbReference type="SUPFAM" id="SSF56219">
    <property type="entry name" value="DNase I-like"/>
    <property type="match status" value="1"/>
</dbReference>
<protein>
    <recommendedName>
        <fullName evidence="4">Endonuclease/exonuclease/phosphatase domain-containing protein</fullName>
    </recommendedName>
</protein>
<evidence type="ECO:0008006" key="4">
    <source>
        <dbReference type="Google" id="ProtNLM"/>
    </source>
</evidence>
<evidence type="ECO:0000313" key="3">
    <source>
        <dbReference type="Proteomes" id="UP001174136"/>
    </source>
</evidence>
<evidence type="ECO:0000256" key="1">
    <source>
        <dbReference type="SAM" id="MobiDB-lite"/>
    </source>
</evidence>
<proteinExistence type="predicted"/>
<reference evidence="2" key="1">
    <citation type="journal article" date="2023" name="Front. Mar. Sci.">
        <title>A new Merluccius polli reference genome to investigate the effects of global change in West African waters.</title>
        <authorList>
            <person name="Mateo J.L."/>
            <person name="Blanco-Fernandez C."/>
            <person name="Garcia-Vazquez E."/>
            <person name="Machado-Schiaffino G."/>
        </authorList>
    </citation>
    <scope>NUCLEOTIDE SEQUENCE</scope>
    <source>
        <strain evidence="2">C29</strain>
        <tissue evidence="2">Fin</tissue>
    </source>
</reference>
<name>A0AA47MKV6_MERPO</name>
<dbReference type="EMBL" id="JAOPHQ010003703">
    <property type="protein sequence ID" value="KAK0142227.1"/>
    <property type="molecule type" value="Genomic_DNA"/>
</dbReference>
<keyword evidence="3" id="KW-1185">Reference proteome</keyword>
<gene>
    <name evidence="2" type="ORF">N1851_020114</name>
</gene>
<comment type="caution">
    <text evidence="2">The sequence shown here is derived from an EMBL/GenBank/DDBJ whole genome shotgun (WGS) entry which is preliminary data.</text>
</comment>
<feature type="region of interest" description="Disordered" evidence="1">
    <location>
        <begin position="45"/>
        <end position="84"/>
    </location>
</feature>
<accession>A0AA47MKV6</accession>
<dbReference type="Gene3D" id="3.60.10.10">
    <property type="entry name" value="Endonuclease/exonuclease/phosphatase"/>
    <property type="match status" value="1"/>
</dbReference>
<dbReference type="Proteomes" id="UP001174136">
    <property type="component" value="Unassembled WGS sequence"/>
</dbReference>
<dbReference type="AlphaFoldDB" id="A0AA47MKV6"/>
<organism evidence="2 3">
    <name type="scientific">Merluccius polli</name>
    <name type="common">Benguela hake</name>
    <name type="synonym">Merluccius cadenati</name>
    <dbReference type="NCBI Taxonomy" id="89951"/>
    <lineage>
        <taxon>Eukaryota</taxon>
        <taxon>Metazoa</taxon>
        <taxon>Chordata</taxon>
        <taxon>Craniata</taxon>
        <taxon>Vertebrata</taxon>
        <taxon>Euteleostomi</taxon>
        <taxon>Actinopterygii</taxon>
        <taxon>Neopterygii</taxon>
        <taxon>Teleostei</taxon>
        <taxon>Neoteleostei</taxon>
        <taxon>Acanthomorphata</taxon>
        <taxon>Zeiogadaria</taxon>
        <taxon>Gadariae</taxon>
        <taxon>Gadiformes</taxon>
        <taxon>Gadoidei</taxon>
        <taxon>Merlucciidae</taxon>
        <taxon>Merluccius</taxon>
    </lineage>
</organism>
<dbReference type="PANTHER" id="PTHR47510:SF3">
    <property type="entry name" value="ENDO_EXONUCLEASE_PHOSPHATASE DOMAIN-CONTAINING PROTEIN"/>
    <property type="match status" value="1"/>
</dbReference>